<dbReference type="GO" id="GO:0046872">
    <property type="term" value="F:metal ion binding"/>
    <property type="evidence" value="ECO:0007669"/>
    <property type="project" value="UniProtKB-KW"/>
</dbReference>
<dbReference type="PANTHER" id="PTHR11475:SF4">
    <property type="entry name" value="CHORION PEROXIDASE"/>
    <property type="match status" value="1"/>
</dbReference>
<keyword evidence="3" id="KW-0560">Oxidoreductase</keyword>
<keyword evidence="7" id="KW-1185">Reference proteome</keyword>
<comment type="subcellular location">
    <subcellularLocation>
        <location evidence="1">Secreted</location>
    </subcellularLocation>
</comment>
<dbReference type="InterPro" id="IPR037120">
    <property type="entry name" value="Haem_peroxidase_sf_animal"/>
</dbReference>
<protein>
    <submittedName>
        <fullName evidence="6">Uncharacterized protein</fullName>
    </submittedName>
</protein>
<dbReference type="PRINTS" id="PR00457">
    <property type="entry name" value="ANPEROXIDASE"/>
</dbReference>
<sequence>MFKDGLLKYEEENGRTWPPSHPENLRRLVCSTNKEPIETRCHSIGEESNNGVLGTNLFTIWTWRHHNQIASELLRINPCWNDEELYRTAREINIAILSQIFFYEFNSLLLGAGNLYQEGILSPTQGYRDLYDENVRPTLSIEYGVALRWMHTIQEGKAKMYDFEGNYLKSVDIANLTLRTGFLAVENHIDYITQGAFRQAAGKIDQTIDPDMADAAFGVLQRATDLSTSDLAKNRLLGTAPYIWYRKQCFGDIIRSFDDLKEAINSEVRMYMYNYFKYLNFCFAQNIELLKELYKDVEDIDLLAGIWIERPIPGARVPATFYCLIMDQLRRIVISDRHWYERPNRPNAFNINQLLEIRKATIARLMCDVGDKVTRIQPRAFLIPGPGNEIRSCSEIEKIDIGAWKDPQCEQLCFKQHH</sequence>
<organism evidence="6 7">
    <name type="scientific">Brenthis ino</name>
    <name type="common">lesser marbled fritillary</name>
    <dbReference type="NCBI Taxonomy" id="405034"/>
    <lineage>
        <taxon>Eukaryota</taxon>
        <taxon>Metazoa</taxon>
        <taxon>Ecdysozoa</taxon>
        <taxon>Arthropoda</taxon>
        <taxon>Hexapoda</taxon>
        <taxon>Insecta</taxon>
        <taxon>Pterygota</taxon>
        <taxon>Neoptera</taxon>
        <taxon>Endopterygota</taxon>
        <taxon>Lepidoptera</taxon>
        <taxon>Glossata</taxon>
        <taxon>Ditrysia</taxon>
        <taxon>Papilionoidea</taxon>
        <taxon>Nymphalidae</taxon>
        <taxon>Heliconiinae</taxon>
        <taxon>Argynnini</taxon>
        <taxon>Brenthis</taxon>
    </lineage>
</organism>
<dbReference type="AlphaFoldDB" id="A0A8J9YAG2"/>
<feature type="binding site" description="axial binding residue" evidence="5">
    <location>
        <position position="151"/>
    </location>
    <ligand>
        <name>heme b</name>
        <dbReference type="ChEBI" id="CHEBI:60344"/>
    </ligand>
    <ligandPart>
        <name>Fe</name>
        <dbReference type="ChEBI" id="CHEBI:18248"/>
    </ligandPart>
</feature>
<dbReference type="Proteomes" id="UP000838878">
    <property type="component" value="Chromosome 4"/>
</dbReference>
<dbReference type="SUPFAM" id="SSF48113">
    <property type="entry name" value="Heme-dependent peroxidases"/>
    <property type="match status" value="1"/>
</dbReference>
<dbReference type="InterPro" id="IPR019791">
    <property type="entry name" value="Haem_peroxidase_animal"/>
</dbReference>
<keyword evidence="5" id="KW-0349">Heme</keyword>
<keyword evidence="5" id="KW-0408">Iron</keyword>
<name>A0A8J9YAG2_9NEOP</name>
<evidence type="ECO:0000256" key="2">
    <source>
        <dbReference type="ARBA" id="ARBA00022525"/>
    </source>
</evidence>
<evidence type="ECO:0000313" key="7">
    <source>
        <dbReference type="Proteomes" id="UP000838878"/>
    </source>
</evidence>
<proteinExistence type="predicted"/>
<dbReference type="PROSITE" id="PS50292">
    <property type="entry name" value="PEROXIDASE_3"/>
    <property type="match status" value="1"/>
</dbReference>
<accession>A0A8J9YAG2</accession>
<evidence type="ECO:0000256" key="1">
    <source>
        <dbReference type="ARBA" id="ARBA00004613"/>
    </source>
</evidence>
<dbReference type="OrthoDB" id="823504at2759"/>
<dbReference type="Gene3D" id="1.10.640.10">
    <property type="entry name" value="Haem peroxidase domain superfamily, animal type"/>
    <property type="match status" value="1"/>
</dbReference>
<evidence type="ECO:0000313" key="6">
    <source>
        <dbReference type="EMBL" id="CAH0723494.1"/>
    </source>
</evidence>
<dbReference type="Pfam" id="PF03098">
    <property type="entry name" value="An_peroxidase"/>
    <property type="match status" value="1"/>
</dbReference>
<dbReference type="GO" id="GO:0006979">
    <property type="term" value="P:response to oxidative stress"/>
    <property type="evidence" value="ECO:0007669"/>
    <property type="project" value="InterPro"/>
</dbReference>
<dbReference type="InterPro" id="IPR010255">
    <property type="entry name" value="Haem_peroxidase_sf"/>
</dbReference>
<evidence type="ECO:0000256" key="4">
    <source>
        <dbReference type="ARBA" id="ARBA00023180"/>
    </source>
</evidence>
<keyword evidence="3" id="KW-0575">Peroxidase</keyword>
<evidence type="ECO:0000256" key="3">
    <source>
        <dbReference type="ARBA" id="ARBA00022559"/>
    </source>
</evidence>
<dbReference type="GO" id="GO:0020037">
    <property type="term" value="F:heme binding"/>
    <property type="evidence" value="ECO:0007669"/>
    <property type="project" value="InterPro"/>
</dbReference>
<reference evidence="6" key="1">
    <citation type="submission" date="2021-12" db="EMBL/GenBank/DDBJ databases">
        <authorList>
            <person name="Martin H S."/>
        </authorList>
    </citation>
    <scope>NUCLEOTIDE SEQUENCE</scope>
</reference>
<feature type="non-terminal residue" evidence="6">
    <location>
        <position position="418"/>
    </location>
</feature>
<dbReference type="PANTHER" id="PTHR11475">
    <property type="entry name" value="OXIDASE/PEROXIDASE"/>
    <property type="match status" value="1"/>
</dbReference>
<keyword evidence="4" id="KW-0325">Glycoprotein</keyword>
<gene>
    <name evidence="6" type="ORF">BINO364_LOCUS9321</name>
</gene>
<keyword evidence="5" id="KW-0479">Metal-binding</keyword>
<evidence type="ECO:0000256" key="5">
    <source>
        <dbReference type="PIRSR" id="PIRSR619791-2"/>
    </source>
</evidence>
<dbReference type="GO" id="GO:0004601">
    <property type="term" value="F:peroxidase activity"/>
    <property type="evidence" value="ECO:0007669"/>
    <property type="project" value="UniProtKB-KW"/>
</dbReference>
<keyword evidence="2" id="KW-0964">Secreted</keyword>
<dbReference type="EMBL" id="OV170224">
    <property type="protein sequence ID" value="CAH0723494.1"/>
    <property type="molecule type" value="Genomic_DNA"/>
</dbReference>
<dbReference type="GO" id="GO:0005576">
    <property type="term" value="C:extracellular region"/>
    <property type="evidence" value="ECO:0007669"/>
    <property type="project" value="UniProtKB-SubCell"/>
</dbReference>